<keyword evidence="2" id="KW-1185">Reference proteome</keyword>
<dbReference type="AlphaFoldDB" id="A0AAD7DYP5"/>
<reference evidence="1" key="1">
    <citation type="submission" date="2023-03" db="EMBL/GenBank/DDBJ databases">
        <title>Massive genome expansion in bonnet fungi (Mycena s.s.) driven by repeated elements and novel gene families across ecological guilds.</title>
        <authorList>
            <consortium name="Lawrence Berkeley National Laboratory"/>
            <person name="Harder C.B."/>
            <person name="Miyauchi S."/>
            <person name="Viragh M."/>
            <person name="Kuo A."/>
            <person name="Thoen E."/>
            <person name="Andreopoulos B."/>
            <person name="Lu D."/>
            <person name="Skrede I."/>
            <person name="Drula E."/>
            <person name="Henrissat B."/>
            <person name="Morin E."/>
            <person name="Kohler A."/>
            <person name="Barry K."/>
            <person name="LaButti K."/>
            <person name="Morin E."/>
            <person name="Salamov A."/>
            <person name="Lipzen A."/>
            <person name="Mereny Z."/>
            <person name="Hegedus B."/>
            <person name="Baldrian P."/>
            <person name="Stursova M."/>
            <person name="Weitz H."/>
            <person name="Taylor A."/>
            <person name="Grigoriev I.V."/>
            <person name="Nagy L.G."/>
            <person name="Martin F."/>
            <person name="Kauserud H."/>
        </authorList>
    </citation>
    <scope>NUCLEOTIDE SEQUENCE</scope>
    <source>
        <strain evidence="1">CBHHK067</strain>
    </source>
</reference>
<name>A0AAD7DYP5_MYCRO</name>
<comment type="caution">
    <text evidence="1">The sequence shown here is derived from an EMBL/GenBank/DDBJ whole genome shotgun (WGS) entry which is preliminary data.</text>
</comment>
<protein>
    <submittedName>
        <fullName evidence="1">Uncharacterized protein</fullName>
    </submittedName>
</protein>
<accession>A0AAD7DYP5</accession>
<sequence>MLKIQVCCKSNDRNCSPIYSPAFIPPILILSGAGFLRCAQHIYQRGGIQLDHSSASPISISIGPALTKSADSRRRRRTFSENPAEINISFGSTTAGIFGPIPSVSLEASGNLPETITCEIFSASVRSRLLSDPALIKFCHPCRRLMTSAPSDVILHNIRRLICTSGTYASGGSGSKFPTKGLTAWEFTSRTTNSDPHQAK</sequence>
<evidence type="ECO:0000313" key="2">
    <source>
        <dbReference type="Proteomes" id="UP001221757"/>
    </source>
</evidence>
<gene>
    <name evidence="1" type="ORF">B0H17DRAFT_120106</name>
</gene>
<dbReference type="EMBL" id="JARKIE010000014">
    <property type="protein sequence ID" value="KAJ7702806.1"/>
    <property type="molecule type" value="Genomic_DNA"/>
</dbReference>
<organism evidence="1 2">
    <name type="scientific">Mycena rosella</name>
    <name type="common">Pink bonnet</name>
    <name type="synonym">Agaricus rosellus</name>
    <dbReference type="NCBI Taxonomy" id="1033263"/>
    <lineage>
        <taxon>Eukaryota</taxon>
        <taxon>Fungi</taxon>
        <taxon>Dikarya</taxon>
        <taxon>Basidiomycota</taxon>
        <taxon>Agaricomycotina</taxon>
        <taxon>Agaricomycetes</taxon>
        <taxon>Agaricomycetidae</taxon>
        <taxon>Agaricales</taxon>
        <taxon>Marasmiineae</taxon>
        <taxon>Mycenaceae</taxon>
        <taxon>Mycena</taxon>
    </lineage>
</organism>
<dbReference type="Proteomes" id="UP001221757">
    <property type="component" value="Unassembled WGS sequence"/>
</dbReference>
<proteinExistence type="predicted"/>
<evidence type="ECO:0000313" key="1">
    <source>
        <dbReference type="EMBL" id="KAJ7702806.1"/>
    </source>
</evidence>